<dbReference type="GO" id="GO:0016787">
    <property type="term" value="F:hydrolase activity"/>
    <property type="evidence" value="ECO:0007669"/>
    <property type="project" value="UniProtKB-KW"/>
</dbReference>
<proteinExistence type="predicted"/>
<dbReference type="InterPro" id="IPR050699">
    <property type="entry name" value="RNA-DNA_Helicase"/>
</dbReference>
<feature type="domain" description="Helicase ATP-binding" evidence="5">
    <location>
        <begin position="40"/>
        <end position="196"/>
    </location>
</feature>
<dbReference type="InterPro" id="IPR014001">
    <property type="entry name" value="Helicase_ATP-bd"/>
</dbReference>
<dbReference type="Pfam" id="PF00271">
    <property type="entry name" value="Helicase_C"/>
    <property type="match status" value="1"/>
</dbReference>
<dbReference type="SMART" id="SM00490">
    <property type="entry name" value="HELICc"/>
    <property type="match status" value="1"/>
</dbReference>
<comment type="caution">
    <text evidence="7">The sequence shown here is derived from an EMBL/GenBank/DDBJ whole genome shotgun (WGS) entry which is preliminary data.</text>
</comment>
<evidence type="ECO:0000256" key="4">
    <source>
        <dbReference type="ARBA" id="ARBA00022840"/>
    </source>
</evidence>
<name>A0A3P1TA94_9ACTN</name>
<evidence type="ECO:0000259" key="5">
    <source>
        <dbReference type="PROSITE" id="PS51192"/>
    </source>
</evidence>
<organism evidence="7 8">
    <name type="scientific">Arachnia propionica</name>
    <dbReference type="NCBI Taxonomy" id="1750"/>
    <lineage>
        <taxon>Bacteria</taxon>
        <taxon>Bacillati</taxon>
        <taxon>Actinomycetota</taxon>
        <taxon>Actinomycetes</taxon>
        <taxon>Propionibacteriales</taxon>
        <taxon>Propionibacteriaceae</taxon>
        <taxon>Arachnia</taxon>
    </lineage>
</organism>
<dbReference type="Proteomes" id="UP000280819">
    <property type="component" value="Unassembled WGS sequence"/>
</dbReference>
<gene>
    <name evidence="7" type="ORF">EII34_06145</name>
</gene>
<evidence type="ECO:0000259" key="6">
    <source>
        <dbReference type="PROSITE" id="PS51194"/>
    </source>
</evidence>
<reference evidence="7 8" key="1">
    <citation type="submission" date="2018-11" db="EMBL/GenBank/DDBJ databases">
        <title>Genomes From Bacteria Associated with the Canine Oral Cavity: a Test Case for Automated Genome-Based Taxonomic Assignment.</title>
        <authorList>
            <person name="Coil D.A."/>
            <person name="Jospin G."/>
            <person name="Darling A.E."/>
            <person name="Wallis C."/>
            <person name="Davis I.J."/>
            <person name="Harris S."/>
            <person name="Eisen J.A."/>
            <person name="Holcombe L.J."/>
            <person name="O'Flynn C."/>
        </authorList>
    </citation>
    <scope>NUCLEOTIDE SEQUENCE [LARGE SCALE GENOMIC DNA]</scope>
    <source>
        <strain evidence="7 8">OH887_COT-365</strain>
    </source>
</reference>
<dbReference type="InterPro" id="IPR021904">
    <property type="entry name" value="DUF3516"/>
</dbReference>
<dbReference type="GO" id="GO:0003676">
    <property type="term" value="F:nucleic acid binding"/>
    <property type="evidence" value="ECO:0007669"/>
    <property type="project" value="InterPro"/>
</dbReference>
<evidence type="ECO:0000256" key="3">
    <source>
        <dbReference type="ARBA" id="ARBA00022806"/>
    </source>
</evidence>
<evidence type="ECO:0000256" key="2">
    <source>
        <dbReference type="ARBA" id="ARBA00022801"/>
    </source>
</evidence>
<keyword evidence="2" id="KW-0378">Hydrolase</keyword>
<keyword evidence="4" id="KW-0067">ATP-binding</keyword>
<evidence type="ECO:0000313" key="7">
    <source>
        <dbReference type="EMBL" id="RRD05786.1"/>
    </source>
</evidence>
<dbReference type="GO" id="GO:0004386">
    <property type="term" value="F:helicase activity"/>
    <property type="evidence" value="ECO:0007669"/>
    <property type="project" value="UniProtKB-KW"/>
</dbReference>
<keyword evidence="1" id="KW-0547">Nucleotide-binding</keyword>
<accession>A0A3P1TA94</accession>
<dbReference type="Gene3D" id="3.40.50.300">
    <property type="entry name" value="P-loop containing nucleotide triphosphate hydrolases"/>
    <property type="match status" value="2"/>
</dbReference>
<dbReference type="Pfam" id="PF12029">
    <property type="entry name" value="DUF3516"/>
    <property type="match status" value="1"/>
</dbReference>
<dbReference type="InterPro" id="IPR027417">
    <property type="entry name" value="P-loop_NTPase"/>
</dbReference>
<dbReference type="Pfam" id="PF00270">
    <property type="entry name" value="DEAD"/>
    <property type="match status" value="1"/>
</dbReference>
<dbReference type="SUPFAM" id="SSF52540">
    <property type="entry name" value="P-loop containing nucleoside triphosphate hydrolases"/>
    <property type="match status" value="1"/>
</dbReference>
<evidence type="ECO:0000313" key="8">
    <source>
        <dbReference type="Proteomes" id="UP000280819"/>
    </source>
</evidence>
<dbReference type="PANTHER" id="PTHR12131:SF1">
    <property type="entry name" value="ATP-DEPENDENT RNA HELICASE SUPV3L1, MITOCHONDRIAL-RELATED"/>
    <property type="match status" value="1"/>
</dbReference>
<dbReference type="AlphaFoldDB" id="A0A3P1TA94"/>
<dbReference type="PROSITE" id="PS51194">
    <property type="entry name" value="HELICASE_CTER"/>
    <property type="match status" value="1"/>
</dbReference>
<dbReference type="InterPro" id="IPR001650">
    <property type="entry name" value="Helicase_C-like"/>
</dbReference>
<dbReference type="CDD" id="cd17921">
    <property type="entry name" value="DEXHc_Ski2"/>
    <property type="match status" value="1"/>
</dbReference>
<dbReference type="GO" id="GO:0005524">
    <property type="term" value="F:ATP binding"/>
    <property type="evidence" value="ECO:0007669"/>
    <property type="project" value="UniProtKB-KW"/>
</dbReference>
<keyword evidence="3" id="KW-0347">Helicase</keyword>
<feature type="domain" description="Helicase C-terminal" evidence="6">
    <location>
        <begin position="242"/>
        <end position="434"/>
    </location>
</feature>
<dbReference type="PANTHER" id="PTHR12131">
    <property type="entry name" value="ATP-DEPENDENT RNA AND DNA HELICASE"/>
    <property type="match status" value="1"/>
</dbReference>
<evidence type="ECO:0000256" key="1">
    <source>
        <dbReference type="ARBA" id="ARBA00022741"/>
    </source>
</evidence>
<protein>
    <submittedName>
        <fullName evidence="7">DUF3516 domain-containing protein</fullName>
    </submittedName>
</protein>
<dbReference type="SMART" id="SM00487">
    <property type="entry name" value="DEXDc"/>
    <property type="match status" value="1"/>
</dbReference>
<sequence length="843" mass="92896">MMRLTSLMPAEPTPDALFDALTTWTAEQGISLYPHQEESLLAILAGDHAIVTTPTGSGKSLIALGAHLAAFAEGGRTYYTAPIKALVNEKFFALCDAFGADNVGMVTGDASVNPEAPIICCTAEILANLALREGREAEVSQVVMDEFHFLAEPERGWAWQVPLVELPQAQFVIMSATLGDVTELAADLTRRTGRETAVIGGVSRPVPLTYRWALTPIHETIAEIVETHQAPVYIVHATQGAAVDQATALLSQGVVRKASAAVPAELKEALQGFPFAGGFGQTLAKLLRGGIGVHHAGMLPRYRRLVEQLAQRGLLAVICGTDTLGVGINVPIRTVLFSALTKFDGRRSRVLRSREFHQIAGRAGRAGFDTLGNVVAQAPEHEVENARILAKFAGDEKKLRSVRRRKPPEGFVNYTEATFTKLVDSTPESLHARMRISHSLLLNLLQRDEETSVAVARLVDSTKVEGKTRRALLRRAVQLGRSLLRAGVVTRLAEPTPGGRRHELNVDLQRDFALNQPLSAFALAVIDTLDPTSPEYALDVVSVIESTLEDPRVLLLAQQFKARGEAVAEMKADGWDYEERMEALEEVTWPQPLAELLEQAHLEYSALHPWLAETPVNPKSVVRDMYLQGMTFGEYVAHYKLQRTEGLLLRYLTDAYRALRQTVPESLRTEELNDLIDWLGASTRLVDSSLLDEWNELAELAGVVVEQRLETTAPARPVTGNERAFRVMVRNAMWRRVELCADDDVDALAALTSGDPMTRQRWDDALADYWDEHEDIGVGSDARGPAFFVVETRRGGRLWEVRQILDDPAGNRDWSILATVDLDECDEAGELVLRTLDFSRLDG</sequence>
<dbReference type="InterPro" id="IPR011545">
    <property type="entry name" value="DEAD/DEAH_box_helicase_dom"/>
</dbReference>
<dbReference type="OrthoDB" id="3229913at2"/>
<dbReference type="PROSITE" id="PS51192">
    <property type="entry name" value="HELICASE_ATP_BIND_1"/>
    <property type="match status" value="1"/>
</dbReference>
<dbReference type="EMBL" id="RQZG01000005">
    <property type="protein sequence ID" value="RRD05786.1"/>
    <property type="molecule type" value="Genomic_DNA"/>
</dbReference>